<accession>A0AAX3UG54</accession>
<sequence length="310" mass="33759">MKKIVVALGGNAIQAKDNSAAAQQEAVSKTTKVIAQMIENGDQVAITHGNGPQVGNLLLQQYQDSSKSNPAMPLDTISAMTQGSIGYWMQKALDDQLHHDHFPSQAVTLITQTIVDANDPAFENPTKPIGPFYNFNEMQKQKIYHPDYVYKQDAGRGYRQVVASPEPQEIVNAPIIKHLLEQDFVPIAAGGGGIPVIVRDNHLQGVSGVIDKDYSATKLAEDIEADQLVILTTVDNAYLNYNQNNQKAIGKVKVDELREYLDQGHFAAGSMKPKIEAAIEFVEKTGNSAIITSLKNADELDTGVGTIVYN</sequence>
<organism evidence="12 14">
    <name type="scientific">Lactobacillus kefiranofaciens</name>
    <dbReference type="NCBI Taxonomy" id="267818"/>
    <lineage>
        <taxon>Bacteria</taxon>
        <taxon>Bacillati</taxon>
        <taxon>Bacillota</taxon>
        <taxon>Bacilli</taxon>
        <taxon>Lactobacillales</taxon>
        <taxon>Lactobacillaceae</taxon>
        <taxon>Lactobacillus</taxon>
    </lineage>
</organism>
<dbReference type="CDD" id="cd04235">
    <property type="entry name" value="AAK_CK"/>
    <property type="match status" value="1"/>
</dbReference>
<dbReference type="FunFam" id="3.40.1160.10:FF:000007">
    <property type="entry name" value="Carbamate kinase"/>
    <property type="match status" value="1"/>
</dbReference>
<dbReference type="RefSeq" id="WP_013853954.1">
    <property type="nucleotide sequence ID" value="NZ_CP123735.1"/>
</dbReference>
<dbReference type="EMBL" id="CP123735">
    <property type="protein sequence ID" value="WGO86508.1"/>
    <property type="molecule type" value="Genomic_DNA"/>
</dbReference>
<dbReference type="InterPro" id="IPR001048">
    <property type="entry name" value="Asp/Glu/Uridylate_kinase"/>
</dbReference>
<reference evidence="12" key="3">
    <citation type="submission" date="2023-04" db="EMBL/GenBank/DDBJ databases">
        <authorList>
            <person name="Wang Y."/>
        </authorList>
    </citation>
    <scope>NUCLEOTIDE SEQUENCE</scope>
    <source>
        <strain evidence="12">ZW18</strain>
    </source>
</reference>
<evidence type="ECO:0000256" key="2">
    <source>
        <dbReference type="ARBA" id="ARBA00011066"/>
    </source>
</evidence>
<comment type="similarity">
    <text evidence="2 9">Belongs to the carbamate kinase family.</text>
</comment>
<evidence type="ECO:0000313" key="11">
    <source>
        <dbReference type="EMBL" id="SDA37680.1"/>
    </source>
</evidence>
<dbReference type="InterPro" id="IPR036393">
    <property type="entry name" value="AceGlu_kinase-like_sf"/>
</dbReference>
<proteinExistence type="inferred from homology"/>
<comment type="catalytic activity">
    <reaction evidence="7">
        <text>hydrogencarbonate + NH4(+) + ATP = carbamoyl phosphate + ADP + H2O + H(+)</text>
        <dbReference type="Rhea" id="RHEA:10152"/>
        <dbReference type="ChEBI" id="CHEBI:15377"/>
        <dbReference type="ChEBI" id="CHEBI:15378"/>
        <dbReference type="ChEBI" id="CHEBI:17544"/>
        <dbReference type="ChEBI" id="CHEBI:28938"/>
        <dbReference type="ChEBI" id="CHEBI:30616"/>
        <dbReference type="ChEBI" id="CHEBI:58228"/>
        <dbReference type="ChEBI" id="CHEBI:456216"/>
        <dbReference type="EC" id="2.7.2.2"/>
    </reaction>
</comment>
<dbReference type="InterPro" id="IPR003964">
    <property type="entry name" value="Carb_kinase"/>
</dbReference>
<evidence type="ECO:0000256" key="7">
    <source>
        <dbReference type="ARBA" id="ARBA00048467"/>
    </source>
</evidence>
<evidence type="ECO:0000256" key="9">
    <source>
        <dbReference type="PIRNR" id="PIRNR000723"/>
    </source>
</evidence>
<dbReference type="PRINTS" id="PR01469">
    <property type="entry name" value="CARBMTKINASE"/>
</dbReference>
<evidence type="ECO:0000313" key="14">
    <source>
        <dbReference type="Proteomes" id="UP001242513"/>
    </source>
</evidence>
<feature type="domain" description="Aspartate/glutamate/uridylate kinase" evidence="10">
    <location>
        <begin position="2"/>
        <end position="293"/>
    </location>
</feature>
<dbReference type="PIRSF" id="PIRSF000723">
    <property type="entry name" value="Carbamate_kin"/>
    <property type="match status" value="1"/>
</dbReference>
<comment type="pathway">
    <text evidence="1">Metabolic intermediate metabolism; carbamoyl phosphate degradation; CO(2) and NH(3) from carbamoyl phosphate: step 1/1.</text>
</comment>
<dbReference type="PANTHER" id="PTHR30409:SF1">
    <property type="entry name" value="CARBAMATE KINASE-RELATED"/>
    <property type="match status" value="1"/>
</dbReference>
<name>A0AAX3UG54_9LACO</name>
<keyword evidence="13" id="KW-1185">Reference proteome</keyword>
<evidence type="ECO:0000313" key="12">
    <source>
        <dbReference type="EMBL" id="WGO86508.1"/>
    </source>
</evidence>
<evidence type="ECO:0000256" key="6">
    <source>
        <dbReference type="ARBA" id="ARBA00022777"/>
    </source>
</evidence>
<dbReference type="GO" id="GO:0008804">
    <property type="term" value="F:carbamate kinase activity"/>
    <property type="evidence" value="ECO:0007669"/>
    <property type="project" value="UniProtKB-UniRule"/>
</dbReference>
<dbReference type="PANTHER" id="PTHR30409">
    <property type="entry name" value="CARBAMATE KINASE"/>
    <property type="match status" value="1"/>
</dbReference>
<evidence type="ECO:0000259" key="10">
    <source>
        <dbReference type="Pfam" id="PF00696"/>
    </source>
</evidence>
<reference evidence="12" key="2">
    <citation type="journal article" date="2022" name="Food Funct.">
        <title>Lactobacillus kefiranofaciens ZW18 from Kefir enhances the anti-tumor effect of anti-programmed cell death 1 (PD-1) immunotherapy by modulating the gut microbiota.</title>
        <authorList>
            <person name="Zhao J."/>
            <person name="Wang Y."/>
            <person name="Wang J."/>
            <person name="Lv M."/>
            <person name="Zhou C."/>
            <person name="Jia L."/>
            <person name="Geng W."/>
        </authorList>
    </citation>
    <scope>NUCLEOTIDE SEQUENCE</scope>
    <source>
        <strain evidence="12">ZW18</strain>
    </source>
</reference>
<dbReference type="GO" id="GO:0005829">
    <property type="term" value="C:cytosol"/>
    <property type="evidence" value="ECO:0007669"/>
    <property type="project" value="TreeGrafter"/>
</dbReference>
<dbReference type="AlphaFoldDB" id="A0AAX3UG54"/>
<protein>
    <recommendedName>
        <fullName evidence="3 8">Carbamate kinase</fullName>
    </recommendedName>
</protein>
<evidence type="ECO:0000256" key="3">
    <source>
        <dbReference type="ARBA" id="ARBA00013070"/>
    </source>
</evidence>
<dbReference type="SUPFAM" id="SSF53633">
    <property type="entry name" value="Carbamate kinase-like"/>
    <property type="match status" value="1"/>
</dbReference>
<dbReference type="NCBIfam" id="TIGR00746">
    <property type="entry name" value="arcC"/>
    <property type="match status" value="1"/>
</dbReference>
<keyword evidence="6 9" id="KW-0418">Kinase</keyword>
<dbReference type="Proteomes" id="UP001242513">
    <property type="component" value="Chromosome"/>
</dbReference>
<gene>
    <name evidence="12" type="primary">arcC</name>
    <name evidence="12" type="ORF">QEJ78_03340</name>
    <name evidence="11" type="ORF">SAMN02983011_00156</name>
</gene>
<dbReference type="Proteomes" id="UP000181860">
    <property type="component" value="Unassembled WGS sequence"/>
</dbReference>
<evidence type="ECO:0000313" key="13">
    <source>
        <dbReference type="Proteomes" id="UP000181860"/>
    </source>
</evidence>
<dbReference type="GO" id="GO:0019546">
    <property type="term" value="P:L-arginine deiminase pathway"/>
    <property type="evidence" value="ECO:0007669"/>
    <property type="project" value="TreeGrafter"/>
</dbReference>
<evidence type="ECO:0000256" key="1">
    <source>
        <dbReference type="ARBA" id="ARBA00005118"/>
    </source>
</evidence>
<evidence type="ECO:0000256" key="4">
    <source>
        <dbReference type="ARBA" id="ARBA00022503"/>
    </source>
</evidence>
<evidence type="ECO:0000256" key="5">
    <source>
        <dbReference type="ARBA" id="ARBA00022679"/>
    </source>
</evidence>
<keyword evidence="4" id="KW-0056">Arginine metabolism</keyword>
<dbReference type="EMBL" id="FMXC01000001">
    <property type="protein sequence ID" value="SDA37680.1"/>
    <property type="molecule type" value="Genomic_DNA"/>
</dbReference>
<dbReference type="NCBIfam" id="NF009007">
    <property type="entry name" value="PRK12352.1"/>
    <property type="match status" value="1"/>
</dbReference>
<dbReference type="Gene3D" id="3.40.1160.10">
    <property type="entry name" value="Acetylglutamate kinase-like"/>
    <property type="match status" value="1"/>
</dbReference>
<reference evidence="11 13" key="1">
    <citation type="submission" date="2016-10" db="EMBL/GenBank/DDBJ databases">
        <authorList>
            <person name="Varghese N."/>
            <person name="Submissions S."/>
        </authorList>
    </citation>
    <scope>NUCLEOTIDE SEQUENCE [LARGE SCALE GENOMIC DNA]</scope>
    <source>
        <strain evidence="11 13">ATCC 43761</strain>
    </source>
</reference>
<keyword evidence="5 9" id="KW-0808">Transferase</keyword>
<dbReference type="Pfam" id="PF00696">
    <property type="entry name" value="AA_kinase"/>
    <property type="match status" value="1"/>
</dbReference>
<evidence type="ECO:0000256" key="8">
    <source>
        <dbReference type="NCBIfam" id="TIGR00746"/>
    </source>
</evidence>